<protein>
    <submittedName>
        <fullName evidence="2">Uncharacterized protein</fullName>
    </submittedName>
</protein>
<dbReference type="Proteomes" id="UP000228484">
    <property type="component" value="Unassembled WGS sequence"/>
</dbReference>
<comment type="caution">
    <text evidence="2">The sequence shown here is derived from an EMBL/GenBank/DDBJ whole genome shotgun (WGS) entry which is preliminary data.</text>
</comment>
<keyword evidence="3" id="KW-1185">Reference proteome</keyword>
<accession>A0A2G6Q549</accession>
<keyword evidence="1" id="KW-0732">Signal</keyword>
<sequence>MKKFLVVALTFGIANIGLFAGNEVQATETSKSYSLNQINNSSITTGTYVVNKVRKTSGKIYIEAFPKGTFIPENMPKSIAGNFEKSQFVSIEKLKVGSEISFVISAYGTKIYVL</sequence>
<dbReference type="AlphaFoldDB" id="A0A2G6Q549"/>
<name>A0A2G6Q549_9BACI</name>
<feature type="signal peptide" evidence="1">
    <location>
        <begin position="1"/>
        <end position="20"/>
    </location>
</feature>
<evidence type="ECO:0000256" key="1">
    <source>
        <dbReference type="SAM" id="SignalP"/>
    </source>
</evidence>
<evidence type="ECO:0000313" key="2">
    <source>
        <dbReference type="EMBL" id="PIE91954.1"/>
    </source>
</evidence>
<dbReference type="EMBL" id="NWUW01000054">
    <property type="protein sequence ID" value="PIE91954.1"/>
    <property type="molecule type" value="Genomic_DNA"/>
</dbReference>
<gene>
    <name evidence="2" type="ORF">CO726_29220</name>
</gene>
<reference evidence="2 3" key="1">
    <citation type="submission" date="2017-09" db="EMBL/GenBank/DDBJ databases">
        <title>Biocontrol bacteria screening and application from spent mushroom substrate.</title>
        <authorList>
            <person name="Sun X."/>
        </authorList>
    </citation>
    <scope>NUCLEOTIDE SEQUENCE [LARGE SCALE GENOMIC DNA]</scope>
    <source>
        <strain evidence="2 3">100374</strain>
    </source>
</reference>
<evidence type="ECO:0000313" key="3">
    <source>
        <dbReference type="Proteomes" id="UP000228484"/>
    </source>
</evidence>
<feature type="chain" id="PRO_5039246486" evidence="1">
    <location>
        <begin position="21"/>
        <end position="114"/>
    </location>
</feature>
<dbReference type="RefSeq" id="WP_099686630.1">
    <property type="nucleotide sequence ID" value="NZ_NWUW01000054.1"/>
</dbReference>
<organism evidence="2 3">
    <name type="scientific">Bacillus fungorum</name>
    <dbReference type="NCBI Taxonomy" id="2039284"/>
    <lineage>
        <taxon>Bacteria</taxon>
        <taxon>Bacillati</taxon>
        <taxon>Bacillota</taxon>
        <taxon>Bacilli</taxon>
        <taxon>Bacillales</taxon>
        <taxon>Bacillaceae</taxon>
        <taxon>Bacillus</taxon>
    </lineage>
</organism>
<proteinExistence type="predicted"/>